<keyword evidence="2" id="KW-1185">Reference proteome</keyword>
<keyword evidence="1" id="KW-0472">Membrane</keyword>
<dbReference type="WBParaSite" id="nRc.2.0.1.t44374-RA">
    <property type="protein sequence ID" value="nRc.2.0.1.t44374-RA"/>
    <property type="gene ID" value="nRc.2.0.1.g44374"/>
</dbReference>
<reference evidence="3" key="1">
    <citation type="submission" date="2022-11" db="UniProtKB">
        <authorList>
            <consortium name="WormBaseParasite"/>
        </authorList>
    </citation>
    <scope>IDENTIFICATION</scope>
</reference>
<dbReference type="AlphaFoldDB" id="A0A915L3N4"/>
<evidence type="ECO:0000313" key="2">
    <source>
        <dbReference type="Proteomes" id="UP000887565"/>
    </source>
</evidence>
<accession>A0A915L3N4</accession>
<protein>
    <submittedName>
        <fullName evidence="3">ATP synthase F0 subunit 8</fullName>
    </submittedName>
</protein>
<proteinExistence type="predicted"/>
<keyword evidence="1" id="KW-0812">Transmembrane</keyword>
<feature type="transmembrane region" description="Helical" evidence="1">
    <location>
        <begin position="40"/>
        <end position="60"/>
    </location>
</feature>
<evidence type="ECO:0000256" key="1">
    <source>
        <dbReference type="SAM" id="Phobius"/>
    </source>
</evidence>
<keyword evidence="1" id="KW-1133">Transmembrane helix</keyword>
<dbReference type="Proteomes" id="UP000887565">
    <property type="component" value="Unplaced"/>
</dbReference>
<name>A0A915L3N4_ROMCU</name>
<organism evidence="2 3">
    <name type="scientific">Romanomermis culicivorax</name>
    <name type="common">Nematode worm</name>
    <dbReference type="NCBI Taxonomy" id="13658"/>
    <lineage>
        <taxon>Eukaryota</taxon>
        <taxon>Metazoa</taxon>
        <taxon>Ecdysozoa</taxon>
        <taxon>Nematoda</taxon>
        <taxon>Enoplea</taxon>
        <taxon>Dorylaimia</taxon>
        <taxon>Mermithida</taxon>
        <taxon>Mermithoidea</taxon>
        <taxon>Mermithidae</taxon>
        <taxon>Romanomermis</taxon>
    </lineage>
</organism>
<evidence type="ECO:0000313" key="3">
    <source>
        <dbReference type="WBParaSite" id="nRc.2.0.1.t44374-RA"/>
    </source>
</evidence>
<sequence>MKIQMATVCQKLKIDDFLAYFSSLASQAVYPDWTLPPTSLFIIFLLLLFLASPVVFPIQVGP</sequence>